<proteinExistence type="predicted"/>
<dbReference type="Proteomes" id="UP000031830">
    <property type="component" value="Chromosome"/>
</dbReference>
<keyword evidence="1" id="KW-0472">Membrane</keyword>
<name>A0A0B6D7L7_9GAMM</name>
<dbReference type="AlphaFoldDB" id="A0A0B6D7L7"/>
<organism evidence="2 3">
    <name type="scientific">Francisella philomiragia</name>
    <dbReference type="NCBI Taxonomy" id="28110"/>
    <lineage>
        <taxon>Bacteria</taxon>
        <taxon>Pseudomonadati</taxon>
        <taxon>Pseudomonadota</taxon>
        <taxon>Gammaproteobacteria</taxon>
        <taxon>Thiotrichales</taxon>
        <taxon>Francisellaceae</taxon>
        <taxon>Francisella</taxon>
    </lineage>
</organism>
<keyword evidence="1" id="KW-1133">Transmembrane helix</keyword>
<dbReference type="OrthoDB" id="5604520at2"/>
<dbReference type="KEGG" id="fpz:LA55_5"/>
<dbReference type="EMBL" id="CP009440">
    <property type="protein sequence ID" value="AJI54287.1"/>
    <property type="molecule type" value="Genomic_DNA"/>
</dbReference>
<accession>A0A0B6D7L7</accession>
<reference evidence="2 3" key="1">
    <citation type="journal article" date="2015" name="Genome Announc.">
        <title>Genome sequencing of 18 francisella strains to aid in assay development and testing.</title>
        <authorList>
            <person name="Johnson S.L."/>
            <person name="Daligault H.E."/>
            <person name="Davenport K.W."/>
            <person name="Coyne S.R."/>
            <person name="Frey K.G."/>
            <person name="Koroleva G.I."/>
            <person name="Broomall S.M."/>
            <person name="Bishop-Lilly K.A."/>
            <person name="Bruce D.C."/>
            <person name="Chertkov O."/>
            <person name="Freitas T."/>
            <person name="Jaissle J."/>
            <person name="Ladner J.T."/>
            <person name="Rosenzweig C.N."/>
            <person name="Gibbons H.S."/>
            <person name="Palacios G.F."/>
            <person name="Redden C.L."/>
            <person name="Xu Y."/>
            <person name="Minogue T.D."/>
            <person name="Chain P.S."/>
        </authorList>
    </citation>
    <scope>NUCLEOTIDE SEQUENCE [LARGE SCALE GENOMIC DNA]</scope>
    <source>
        <strain evidence="2 3">GA01-2794</strain>
    </source>
</reference>
<dbReference type="RefSeq" id="WP_044525335.1">
    <property type="nucleotide sequence ID" value="NZ_CP009440.1"/>
</dbReference>
<gene>
    <name evidence="2" type="ORF">LA55_5</name>
</gene>
<sequence>MQYLEQNCKLTLSESLEEYNKNYSFLNSNDGHDEASKWFRNHDIIHILFGTVPFEIRGEAINDTWTLVGTNVTLKGYKKFFNFVDYKTVINSYLKKYKYKFIVYLAMIKHIPVCLLTVFRAYRMSKKWDWYNYDKYINTPLSDIRKEFNIKVIKP</sequence>
<evidence type="ECO:0000313" key="3">
    <source>
        <dbReference type="Proteomes" id="UP000031830"/>
    </source>
</evidence>
<evidence type="ECO:0000256" key="1">
    <source>
        <dbReference type="SAM" id="Phobius"/>
    </source>
</evidence>
<evidence type="ECO:0008006" key="4">
    <source>
        <dbReference type="Google" id="ProtNLM"/>
    </source>
</evidence>
<protein>
    <recommendedName>
        <fullName evidence="4">Coenzyme Q (Ubiquinone) biosynthesis protein Coq4</fullName>
    </recommendedName>
</protein>
<keyword evidence="1" id="KW-0812">Transmembrane</keyword>
<feature type="transmembrane region" description="Helical" evidence="1">
    <location>
        <begin position="101"/>
        <end position="122"/>
    </location>
</feature>
<evidence type="ECO:0000313" key="2">
    <source>
        <dbReference type="EMBL" id="AJI54287.1"/>
    </source>
</evidence>